<dbReference type="InterPro" id="IPR024311">
    <property type="entry name" value="Lipocalin-like"/>
</dbReference>
<dbReference type="EMBL" id="CP150096">
    <property type="protein sequence ID" value="WZN46299.1"/>
    <property type="molecule type" value="Genomic_DNA"/>
</dbReference>
<organism evidence="2 3">
    <name type="scientific">Chitinophaga caseinilytica</name>
    <dbReference type="NCBI Taxonomy" id="2267521"/>
    <lineage>
        <taxon>Bacteria</taxon>
        <taxon>Pseudomonadati</taxon>
        <taxon>Bacteroidota</taxon>
        <taxon>Chitinophagia</taxon>
        <taxon>Chitinophagales</taxon>
        <taxon>Chitinophagaceae</taxon>
        <taxon>Chitinophaga</taxon>
    </lineage>
</organism>
<evidence type="ECO:0000313" key="2">
    <source>
        <dbReference type="EMBL" id="WZN46299.1"/>
    </source>
</evidence>
<keyword evidence="3" id="KW-1185">Reference proteome</keyword>
<feature type="domain" description="Lipocalin-like" evidence="1">
    <location>
        <begin position="38"/>
        <end position="138"/>
    </location>
</feature>
<proteinExistence type="predicted"/>
<name>A0ABZ2Z1Z8_9BACT</name>
<evidence type="ECO:0000259" key="1">
    <source>
        <dbReference type="Pfam" id="PF13648"/>
    </source>
</evidence>
<gene>
    <name evidence="2" type="ORF">WJU22_25730</name>
</gene>
<dbReference type="Pfam" id="PF13648">
    <property type="entry name" value="Lipocalin_4"/>
    <property type="match status" value="1"/>
</dbReference>
<sequence length="158" mass="17164">MKKITILFSCAIVLTGAVSCSKKKKDEAGPSGSVTKMLVGTKWRLTAQTINPAVDVTGDGVPDSDMFAFTPACAKDDYVVFSTGGVYQLFEGQKKCTETQEAPGTWVLYNNDKSLRVTDEDGSFEAEIISISGSELKIRYTEVMDGKNIQVTETRVKS</sequence>
<protein>
    <submittedName>
        <fullName evidence="2">Lipocalin family protein</fullName>
    </submittedName>
</protein>
<dbReference type="RefSeq" id="WP_341841030.1">
    <property type="nucleotide sequence ID" value="NZ_CP149792.1"/>
</dbReference>
<dbReference type="Proteomes" id="UP001449657">
    <property type="component" value="Chromosome"/>
</dbReference>
<accession>A0ABZ2Z1Z8</accession>
<dbReference type="PROSITE" id="PS51257">
    <property type="entry name" value="PROKAR_LIPOPROTEIN"/>
    <property type="match status" value="1"/>
</dbReference>
<reference evidence="2 3" key="1">
    <citation type="submission" date="2024-03" db="EMBL/GenBank/DDBJ databases">
        <title>Chitinophaga caseinilytica sp. nov., a casein hydrolysing bacterium isolated from forest soil.</title>
        <authorList>
            <person name="Lee D.S."/>
            <person name="Han D.M."/>
            <person name="Baek J.H."/>
            <person name="Choi D.G."/>
            <person name="Jeon J.H."/>
            <person name="Jeon C.O."/>
        </authorList>
    </citation>
    <scope>NUCLEOTIDE SEQUENCE [LARGE SCALE GENOMIC DNA]</scope>
    <source>
        <strain evidence="2 3">KACC 19118</strain>
    </source>
</reference>
<evidence type="ECO:0000313" key="3">
    <source>
        <dbReference type="Proteomes" id="UP001449657"/>
    </source>
</evidence>